<dbReference type="Pfam" id="PF00884">
    <property type="entry name" value="Sulfatase"/>
    <property type="match status" value="1"/>
</dbReference>
<evidence type="ECO:0000256" key="6">
    <source>
        <dbReference type="ARBA" id="ARBA00022989"/>
    </source>
</evidence>
<proteinExistence type="predicted"/>
<dbReference type="OrthoDB" id="9786870at2"/>
<dbReference type="HOGENOM" id="CLU_018534_1_0_6"/>
<dbReference type="GO" id="GO:0016776">
    <property type="term" value="F:phosphotransferase activity, phosphate group as acceptor"/>
    <property type="evidence" value="ECO:0007669"/>
    <property type="project" value="TreeGrafter"/>
</dbReference>
<keyword evidence="2" id="KW-1003">Cell membrane</keyword>
<evidence type="ECO:0000259" key="10">
    <source>
        <dbReference type="Pfam" id="PF08019"/>
    </source>
</evidence>
<dbReference type="GO" id="GO:0005886">
    <property type="term" value="C:plasma membrane"/>
    <property type="evidence" value="ECO:0007669"/>
    <property type="project" value="UniProtKB-SubCell"/>
</dbReference>
<evidence type="ECO:0000256" key="8">
    <source>
        <dbReference type="SAM" id="Phobius"/>
    </source>
</evidence>
<evidence type="ECO:0000256" key="2">
    <source>
        <dbReference type="ARBA" id="ARBA00022475"/>
    </source>
</evidence>
<dbReference type="RefSeq" id="WP_010863604.1">
    <property type="nucleotide sequence ID" value="NZ_KB944511.1"/>
</dbReference>
<evidence type="ECO:0000256" key="5">
    <source>
        <dbReference type="ARBA" id="ARBA00022692"/>
    </source>
</evidence>
<evidence type="ECO:0000256" key="7">
    <source>
        <dbReference type="ARBA" id="ARBA00023136"/>
    </source>
</evidence>
<dbReference type="InterPro" id="IPR058130">
    <property type="entry name" value="PEA_transf_C"/>
</dbReference>
<feature type="transmembrane region" description="Helical" evidence="8">
    <location>
        <begin position="160"/>
        <end position="178"/>
    </location>
</feature>
<sequence>MRKKGFWQDFSISCRKETITFLLSLYLGTVVNLSFYSKLVTIFGVMESVNPLFIISIPFFLVFTINFALSLLNWRFIIKPIFILLVVSSSIVSYAMVKYGVVFDRDMIQNIFETNTAEAHAYINVTSVLSLLVFVVPPVLLIAKTKIIYTGFLREQVRRIVGIAISLAVVAIIALFFYKDYASVGRNNSFLRSQIIPTYYINGVYKYIKLAYFTKPIEYVELGKDAARDFKPTETKPVITVLVLGETARSANQSLNGYPRNTNIYTGMHGIISFKDVSSCGTATALSVPCMFSNMGRRAYDERIAKNQDNVLDVIQRAGVDVTWIENDGGCKGVCDKVPTITIKPDVDNQYCNGKTCYDEVFLPEIDKLLNQPNGNDKLIVMHIIGSHGPTYYLRYPKDKRPFLPDCQRSDIENCTSEQLINTYDNTIAYTDYVISQVIERLNSKVLAEEYNTNLVYVSDHGESLGESGLYLHGTPYSVAPDYQTKVPLMMWMSPGYINERNINVGCLKNQAATASYSHDNLFSTLLSVVGVKTTAANPALDMLSVCQK</sequence>
<comment type="subcellular location">
    <subcellularLocation>
        <location evidence="1">Cell inner membrane</location>
        <topology evidence="1">Multi-pass membrane protein</topology>
    </subcellularLocation>
</comment>
<dbReference type="Gene3D" id="3.40.720.10">
    <property type="entry name" value="Alkaline Phosphatase, subunit A"/>
    <property type="match status" value="1"/>
</dbReference>
<comment type="caution">
    <text evidence="11">The sequence shown here is derived from an EMBL/GenBank/DDBJ whole genome shotgun (WGS) entry which is preliminary data.</text>
</comment>
<dbReference type="InterPro" id="IPR040423">
    <property type="entry name" value="PEA_transferase"/>
</dbReference>
<feature type="transmembrane region" description="Helical" evidence="8">
    <location>
        <begin position="21"/>
        <end position="46"/>
    </location>
</feature>
<dbReference type="EMBL" id="AQQO01000338">
    <property type="protein sequence ID" value="EON88555.1"/>
    <property type="molecule type" value="Genomic_DNA"/>
</dbReference>
<evidence type="ECO:0000259" key="9">
    <source>
        <dbReference type="Pfam" id="PF00884"/>
    </source>
</evidence>
<dbReference type="InterPro" id="IPR000917">
    <property type="entry name" value="Sulfatase_N"/>
</dbReference>
<dbReference type="Proteomes" id="UP000014012">
    <property type="component" value="Unassembled WGS sequence"/>
</dbReference>
<dbReference type="InterPro" id="IPR012549">
    <property type="entry name" value="EptA-like_N"/>
</dbReference>
<feature type="domain" description="Phosphoethanolamine transferase N-terminal" evidence="10">
    <location>
        <begin position="61"/>
        <end position="210"/>
    </location>
</feature>
<organism evidence="11 12">
    <name type="scientific">Plesiomonas shigelloides 302-73</name>
    <dbReference type="NCBI Taxonomy" id="1315976"/>
    <lineage>
        <taxon>Bacteria</taxon>
        <taxon>Pseudomonadati</taxon>
        <taxon>Pseudomonadota</taxon>
        <taxon>Gammaproteobacteria</taxon>
        <taxon>Enterobacterales</taxon>
        <taxon>Enterobacteriaceae</taxon>
        <taxon>Plesiomonas</taxon>
    </lineage>
</organism>
<protein>
    <submittedName>
        <fullName evidence="11">Sulfatase</fullName>
    </submittedName>
</protein>
<feature type="transmembrane region" description="Helical" evidence="8">
    <location>
        <begin position="121"/>
        <end position="140"/>
    </location>
</feature>
<keyword evidence="6 8" id="KW-1133">Transmembrane helix</keyword>
<dbReference type="NCBIfam" id="NF028537">
    <property type="entry name" value="P_eth_NH2_trans"/>
    <property type="match status" value="1"/>
</dbReference>
<evidence type="ECO:0000256" key="3">
    <source>
        <dbReference type="ARBA" id="ARBA00022519"/>
    </source>
</evidence>
<dbReference type="SUPFAM" id="SSF53649">
    <property type="entry name" value="Alkaline phosphatase-like"/>
    <property type="match status" value="1"/>
</dbReference>
<reference evidence="11 12" key="1">
    <citation type="journal article" date="2013" name="Genome Announc.">
        <title>Genome Sequence of Plesiomonas shigelloides Strain 302-73 (Serotype O1).</title>
        <authorList>
            <person name="Pique N."/>
            <person name="Aquilini E."/>
            <person name="Alioto T."/>
            <person name="Minana-Galbis D."/>
            <person name="Tomas J.M."/>
        </authorList>
    </citation>
    <scope>NUCLEOTIDE SEQUENCE [LARGE SCALE GENOMIC DNA]</scope>
    <source>
        <strain evidence="11 12">302-73</strain>
    </source>
</reference>
<name>R8AQE7_PLESH</name>
<feature type="transmembrane region" description="Helical" evidence="8">
    <location>
        <begin position="52"/>
        <end position="74"/>
    </location>
</feature>
<dbReference type="PANTHER" id="PTHR30443">
    <property type="entry name" value="INNER MEMBRANE PROTEIN"/>
    <property type="match status" value="1"/>
</dbReference>
<feature type="domain" description="Sulfatase N-terminal" evidence="9">
    <location>
        <begin position="240"/>
        <end position="532"/>
    </location>
</feature>
<accession>R8AQE7</accession>
<dbReference type="GO" id="GO:0009244">
    <property type="term" value="P:lipopolysaccharide core region biosynthetic process"/>
    <property type="evidence" value="ECO:0007669"/>
    <property type="project" value="TreeGrafter"/>
</dbReference>
<keyword evidence="3" id="KW-0997">Cell inner membrane</keyword>
<dbReference type="PANTHER" id="PTHR30443:SF0">
    <property type="entry name" value="PHOSPHOETHANOLAMINE TRANSFERASE EPTA"/>
    <property type="match status" value="1"/>
</dbReference>
<evidence type="ECO:0000313" key="11">
    <source>
        <dbReference type="EMBL" id="EON88555.1"/>
    </source>
</evidence>
<keyword evidence="12" id="KW-1185">Reference proteome</keyword>
<evidence type="ECO:0000313" key="12">
    <source>
        <dbReference type="Proteomes" id="UP000014012"/>
    </source>
</evidence>
<gene>
    <name evidence="11" type="ORF">PLESHI_09969</name>
</gene>
<keyword evidence="4" id="KW-0808">Transferase</keyword>
<evidence type="ECO:0000256" key="4">
    <source>
        <dbReference type="ARBA" id="ARBA00022679"/>
    </source>
</evidence>
<keyword evidence="5 8" id="KW-0812">Transmembrane</keyword>
<dbReference type="InterPro" id="IPR017850">
    <property type="entry name" value="Alkaline_phosphatase_core_sf"/>
</dbReference>
<dbReference type="PATRIC" id="fig|1315976.3.peg.1868"/>
<keyword evidence="7 8" id="KW-0472">Membrane</keyword>
<dbReference type="Pfam" id="PF08019">
    <property type="entry name" value="EptA_B_N"/>
    <property type="match status" value="1"/>
</dbReference>
<dbReference type="AlphaFoldDB" id="R8AQE7"/>
<feature type="transmembrane region" description="Helical" evidence="8">
    <location>
        <begin position="81"/>
        <end position="101"/>
    </location>
</feature>
<dbReference type="CDD" id="cd16017">
    <property type="entry name" value="LptA"/>
    <property type="match status" value="1"/>
</dbReference>
<evidence type="ECO:0000256" key="1">
    <source>
        <dbReference type="ARBA" id="ARBA00004429"/>
    </source>
</evidence>